<dbReference type="SUPFAM" id="SSF52540">
    <property type="entry name" value="P-loop containing nucleoside triphosphate hydrolases"/>
    <property type="match status" value="1"/>
</dbReference>
<sequence>MEEEDNTVGAPAGPERDVSADGALGGGPYSNTSASTAGSVIVGDCSVVIDANLTSTVTPLEPQARPHPVRRDRAEPLNRPHRQLQGRAAELAELGEAVRAAQDSGGIVQLVGPAGVGKSTLMRHAARLLAPGPDGALFLSAARREVADLAQEMFEACYEVEDYAPAGRDLRRLMARVRMTVYIDEADLTTEQVAELADMAPQATFVFASRDRLPGDVDVVEVPGLSREMALDLLVAWGLRRPQHQGKLVEAHDLCTPMLGRPLLLLRAAGLARIESSDEPTVPRPTDAEAILQRLFDRLDTEQQNVLRLLATLDAELSPSHVGTLCGISDPIGVCADLTDLGLVQAEERGYRIASDALDEAQRRNRPFPAEQLCDHFSRWATLPTITPTQVVWHGAALERAMQLAQEQGVPHVAVSLARAVSPQLARSLRLGVWIRVVDEGRRAAWQADDERAKAYFTHEKGIQHLLTGRHVTATAHLAEAAELWQQLGDTDAADATRESMTAIRSPSGTAAGVSVLPGAADAAGAGAATAASAGIGCAPWMLIAILSALFSTTLVYTTHNDEPRKGAQQTYVEEIGEARQRLFSGQLIYTDPHSMGLVAGAQPRRFQVAIRGAWRQAKPGEEQAPVKAGAQIGVKLHCSGNVRCTPLSSERQNVLSRSDKATWTWALSARDAGKASVALTVTAYLGDGNTVLVEKPPQMLSLDVAAAPSDNSWYSWITDLWRWMSNAITTLGGIAVSLSAIAAAVVMLVRRRLPPADVADNGTPQPPRGIRRRLRVPPVRQTRPRPVHPRRQHTEVRTSQPNQRAAAHREPRE</sequence>
<dbReference type="Proteomes" id="UP000280298">
    <property type="component" value="Chromosome"/>
</dbReference>
<dbReference type="InterPro" id="IPR041664">
    <property type="entry name" value="AAA_16"/>
</dbReference>
<evidence type="ECO:0000256" key="1">
    <source>
        <dbReference type="SAM" id="MobiDB-lite"/>
    </source>
</evidence>
<dbReference type="Gene3D" id="3.40.50.300">
    <property type="entry name" value="P-loop containing nucleotide triphosphate hydrolases"/>
    <property type="match status" value="1"/>
</dbReference>
<organism evidence="5 6">
    <name type="scientific">Streptomyces cyaneochromogenes</name>
    <dbReference type="NCBI Taxonomy" id="2496836"/>
    <lineage>
        <taxon>Bacteria</taxon>
        <taxon>Bacillati</taxon>
        <taxon>Actinomycetota</taxon>
        <taxon>Actinomycetes</taxon>
        <taxon>Kitasatosporales</taxon>
        <taxon>Streptomycetaceae</taxon>
        <taxon>Streptomyces</taxon>
    </lineage>
</organism>
<reference evidence="5 6" key="1">
    <citation type="journal article" date="2019" name="Int. J. Syst. Evol. Microbiol.">
        <title>Streptomyces cyaneochromogenes sp. nov., a blue pigment-producing actinomycete from manganese-contaminated soil.</title>
        <authorList>
            <person name="Tang X."/>
            <person name="Zhao J."/>
            <person name="Li K."/>
            <person name="Chen Z."/>
            <person name="Sun Y."/>
            <person name="Gao J."/>
        </authorList>
    </citation>
    <scope>NUCLEOTIDE SEQUENCE [LARGE SCALE GENOMIC DNA]</scope>
    <source>
        <strain evidence="5 6">MK-45</strain>
    </source>
</reference>
<evidence type="ECO:0000313" key="4">
    <source>
        <dbReference type="EMBL" id="AZQ32099.1"/>
    </source>
</evidence>
<dbReference type="InterPro" id="IPR003593">
    <property type="entry name" value="AAA+_ATPase"/>
</dbReference>
<dbReference type="KEGG" id="scya:EJ357_47770"/>
<dbReference type="SMART" id="SM00382">
    <property type="entry name" value="AAA"/>
    <property type="match status" value="1"/>
</dbReference>
<evidence type="ECO:0000313" key="5">
    <source>
        <dbReference type="EMBL" id="AZQ40124.1"/>
    </source>
</evidence>
<name>A0A3Q9EW52_9ACTN</name>
<protein>
    <submittedName>
        <fullName evidence="5">AAA family ATPase</fullName>
    </submittedName>
</protein>
<feature type="region of interest" description="Disordered" evidence="1">
    <location>
        <begin position="58"/>
        <end position="79"/>
    </location>
</feature>
<dbReference type="Pfam" id="PF13191">
    <property type="entry name" value="AAA_16"/>
    <property type="match status" value="1"/>
</dbReference>
<dbReference type="InterPro" id="IPR027417">
    <property type="entry name" value="P-loop_NTPase"/>
</dbReference>
<feature type="region of interest" description="Disordered" evidence="1">
    <location>
        <begin position="1"/>
        <end position="27"/>
    </location>
</feature>
<dbReference type="KEGG" id="scya:EJ357_00160"/>
<evidence type="ECO:0000259" key="3">
    <source>
        <dbReference type="SMART" id="SM00382"/>
    </source>
</evidence>
<feature type="transmembrane region" description="Helical" evidence="2">
    <location>
        <begin position="728"/>
        <end position="750"/>
    </location>
</feature>
<proteinExistence type="predicted"/>
<dbReference type="RefSeq" id="WP_126387449.1">
    <property type="nucleotide sequence ID" value="NZ_CP034539.1"/>
</dbReference>
<dbReference type="OrthoDB" id="4506813at2"/>
<dbReference type="EMBL" id="CP034539">
    <property type="protein sequence ID" value="AZQ32099.1"/>
    <property type="molecule type" value="Genomic_DNA"/>
</dbReference>
<feature type="region of interest" description="Disordered" evidence="1">
    <location>
        <begin position="757"/>
        <end position="814"/>
    </location>
</feature>
<dbReference type="AlphaFoldDB" id="A0A3Q9EW52"/>
<keyword evidence="2" id="KW-1133">Transmembrane helix</keyword>
<evidence type="ECO:0000313" key="6">
    <source>
        <dbReference type="Proteomes" id="UP000280298"/>
    </source>
</evidence>
<feature type="domain" description="AAA+ ATPase" evidence="3">
    <location>
        <begin position="104"/>
        <end position="241"/>
    </location>
</feature>
<accession>A0A3Q9EW52</accession>
<feature type="compositionally biased region" description="Basic and acidic residues" evidence="1">
    <location>
        <begin position="69"/>
        <end position="78"/>
    </location>
</feature>
<keyword evidence="6" id="KW-1185">Reference proteome</keyword>
<keyword evidence="2" id="KW-0472">Membrane</keyword>
<gene>
    <name evidence="4" type="ORF">EJ357_00160</name>
    <name evidence="5" type="ORF">EJ357_47770</name>
</gene>
<keyword evidence="2" id="KW-0812">Transmembrane</keyword>
<dbReference type="EMBL" id="CP034539">
    <property type="protein sequence ID" value="AZQ40124.1"/>
    <property type="molecule type" value="Genomic_DNA"/>
</dbReference>
<feature type="compositionally biased region" description="Basic residues" evidence="1">
    <location>
        <begin position="783"/>
        <end position="792"/>
    </location>
</feature>
<evidence type="ECO:0000256" key="2">
    <source>
        <dbReference type="SAM" id="Phobius"/>
    </source>
</evidence>